<keyword evidence="1" id="KW-0805">Transcription regulation</keyword>
<dbReference type="SUPFAM" id="SSF46689">
    <property type="entry name" value="Homeodomain-like"/>
    <property type="match status" value="1"/>
</dbReference>
<organism evidence="5 6">
    <name type="scientific">Nocardia asteroides NBRC 15531</name>
    <dbReference type="NCBI Taxonomy" id="1110697"/>
    <lineage>
        <taxon>Bacteria</taxon>
        <taxon>Bacillati</taxon>
        <taxon>Actinomycetota</taxon>
        <taxon>Actinomycetes</taxon>
        <taxon>Mycobacteriales</taxon>
        <taxon>Nocardiaceae</taxon>
        <taxon>Nocardia</taxon>
    </lineage>
</organism>
<gene>
    <name evidence="5" type="ORF">NCAST_30_00460</name>
</gene>
<dbReference type="SMART" id="SM00342">
    <property type="entry name" value="HTH_ARAC"/>
    <property type="match status" value="1"/>
</dbReference>
<proteinExistence type="predicted"/>
<comment type="caution">
    <text evidence="5">The sequence shown here is derived from an EMBL/GenBank/DDBJ whole genome shotgun (WGS) entry which is preliminary data.</text>
</comment>
<evidence type="ECO:0000313" key="6">
    <source>
        <dbReference type="Proteomes" id="UP000017048"/>
    </source>
</evidence>
<protein>
    <submittedName>
        <fullName evidence="5">AraC family transcriptional regulator</fullName>
    </submittedName>
</protein>
<dbReference type="PANTHER" id="PTHR46796:SF6">
    <property type="entry name" value="ARAC SUBFAMILY"/>
    <property type="match status" value="1"/>
</dbReference>
<evidence type="ECO:0000259" key="4">
    <source>
        <dbReference type="PROSITE" id="PS01124"/>
    </source>
</evidence>
<feature type="domain" description="HTH araC/xylS-type" evidence="4">
    <location>
        <begin position="219"/>
        <end position="318"/>
    </location>
</feature>
<keyword evidence="2" id="KW-0238">DNA-binding</keyword>
<dbReference type="InterPro" id="IPR009057">
    <property type="entry name" value="Homeodomain-like_sf"/>
</dbReference>
<evidence type="ECO:0000256" key="1">
    <source>
        <dbReference type="ARBA" id="ARBA00023015"/>
    </source>
</evidence>
<keyword evidence="6" id="KW-1185">Reference proteome</keyword>
<name>U5EFV6_NOCAS</name>
<evidence type="ECO:0000313" key="5">
    <source>
        <dbReference type="EMBL" id="GAD85276.1"/>
    </source>
</evidence>
<dbReference type="eggNOG" id="COG2207">
    <property type="taxonomic scope" value="Bacteria"/>
</dbReference>
<dbReference type="Pfam" id="PF14525">
    <property type="entry name" value="AraC_binding_2"/>
    <property type="match status" value="1"/>
</dbReference>
<keyword evidence="3" id="KW-0804">Transcription</keyword>
<dbReference type="PROSITE" id="PS01124">
    <property type="entry name" value="HTH_ARAC_FAMILY_2"/>
    <property type="match status" value="1"/>
</dbReference>
<accession>U5EFV6</accession>
<dbReference type="AlphaFoldDB" id="U5EFV6"/>
<dbReference type="GO" id="GO:0043565">
    <property type="term" value="F:sequence-specific DNA binding"/>
    <property type="evidence" value="ECO:0007669"/>
    <property type="project" value="InterPro"/>
</dbReference>
<dbReference type="InterPro" id="IPR018060">
    <property type="entry name" value="HTH_AraC"/>
</dbReference>
<dbReference type="Gene3D" id="1.10.10.60">
    <property type="entry name" value="Homeodomain-like"/>
    <property type="match status" value="1"/>
</dbReference>
<evidence type="ECO:0000256" key="2">
    <source>
        <dbReference type="ARBA" id="ARBA00023125"/>
    </source>
</evidence>
<evidence type="ECO:0000256" key="3">
    <source>
        <dbReference type="ARBA" id="ARBA00023163"/>
    </source>
</evidence>
<dbReference type="InterPro" id="IPR035418">
    <property type="entry name" value="AraC-bd_2"/>
</dbReference>
<dbReference type="GO" id="GO:0003700">
    <property type="term" value="F:DNA-binding transcription factor activity"/>
    <property type="evidence" value="ECO:0007669"/>
    <property type="project" value="InterPro"/>
</dbReference>
<dbReference type="PANTHER" id="PTHR46796">
    <property type="entry name" value="HTH-TYPE TRANSCRIPTIONAL ACTIVATOR RHAS-RELATED"/>
    <property type="match status" value="1"/>
</dbReference>
<dbReference type="Pfam" id="PF12833">
    <property type="entry name" value="HTH_18"/>
    <property type="match status" value="1"/>
</dbReference>
<reference evidence="5 6" key="1">
    <citation type="journal article" date="2014" name="BMC Genomics">
        <title>Genome based analysis of type-I polyketide synthase and nonribosomal peptide synthetase gene clusters in seven strains of five representative Nocardia species.</title>
        <authorList>
            <person name="Komaki H."/>
            <person name="Ichikawa N."/>
            <person name="Hosoyama A."/>
            <person name="Takahashi-Nakaguchi A."/>
            <person name="Matsuzawa T."/>
            <person name="Suzuki K."/>
            <person name="Fujita N."/>
            <person name="Gonoi T."/>
        </authorList>
    </citation>
    <scope>NUCLEOTIDE SEQUENCE [LARGE SCALE GENOMIC DNA]</scope>
    <source>
        <strain evidence="5 6">NBRC 15531</strain>
    </source>
</reference>
<dbReference type="Proteomes" id="UP000017048">
    <property type="component" value="Unassembled WGS sequence"/>
</dbReference>
<dbReference type="InterPro" id="IPR050204">
    <property type="entry name" value="AraC_XylS_family_regulators"/>
</dbReference>
<sequence length="328" mass="36136">MAEVPTTLTFSSPTPRSDARDEWESLMSQTYVPLSVDTHPEAPFYGRVTTGTLVSPADFSLTTVAGSHQEFRRAARHIARSDEEYLLASIHTQGRACLNQDGRAAAVSGGDMVFYNTSQPYHWTNNSAFEQVVVQIPISLLRRQPGLDRLDLPTAVAVPASSAAGVVAGFFCSLARIRQHAPDQADLLAGNALDLISSAVLLTAGVRPGETSAEALSREHVLRYVRERYTDRHLTIEEVALACHISRRTLFRLFDGTPDTFATVVRRLRLRHAKALLTRDLSLSPAAVAFASGFASERHFYRLFQQDTGMTPREYRQGRDTSSAFGAR</sequence>
<dbReference type="EMBL" id="BAFO02000030">
    <property type="protein sequence ID" value="GAD85276.1"/>
    <property type="molecule type" value="Genomic_DNA"/>
</dbReference>